<organism evidence="3 4">
    <name type="scientific">Novosphingobium umbonatum</name>
    <dbReference type="NCBI Taxonomy" id="1908524"/>
    <lineage>
        <taxon>Bacteria</taxon>
        <taxon>Pseudomonadati</taxon>
        <taxon>Pseudomonadota</taxon>
        <taxon>Alphaproteobacteria</taxon>
        <taxon>Sphingomonadales</taxon>
        <taxon>Sphingomonadaceae</taxon>
        <taxon>Novosphingobium</taxon>
    </lineage>
</organism>
<proteinExistence type="predicted"/>
<dbReference type="RefSeq" id="WP_127708046.1">
    <property type="nucleotide sequence ID" value="NZ_SACO01000004.1"/>
</dbReference>
<dbReference type="GO" id="GO:0004803">
    <property type="term" value="F:transposase activity"/>
    <property type="evidence" value="ECO:0007669"/>
    <property type="project" value="InterPro"/>
</dbReference>
<dbReference type="InterPro" id="IPR003346">
    <property type="entry name" value="Transposase_20"/>
</dbReference>
<dbReference type="AlphaFoldDB" id="A0A437N7R5"/>
<feature type="domain" description="Transposase IS110-like N-terminal" evidence="1">
    <location>
        <begin position="7"/>
        <end position="147"/>
    </location>
</feature>
<evidence type="ECO:0000313" key="4">
    <source>
        <dbReference type="Proteomes" id="UP000282837"/>
    </source>
</evidence>
<dbReference type="Proteomes" id="UP000282837">
    <property type="component" value="Unassembled WGS sequence"/>
</dbReference>
<reference evidence="3 4" key="1">
    <citation type="submission" date="2019-01" db="EMBL/GenBank/DDBJ databases">
        <authorList>
            <person name="Chen W.-M."/>
        </authorList>
    </citation>
    <scope>NUCLEOTIDE SEQUENCE [LARGE SCALE GENOMIC DNA]</scope>
    <source>
        <strain evidence="3 4">FSY-9</strain>
    </source>
</reference>
<sequence length="343" mass="38201">MNHDTIIGVDLAKSVFQLHGASKTGQLLFRVKLSRQAFPKFWAKQAPALVVMEACGSAHYWAREIAGFGHEVKLIAPHYVKPFVKRQKNDAADAEAIVIAAQRPEMRFVAPKSAEQQAQAILFRARSRLVRQRTELVNALRASLYEYGHVVPKGIHQIAKIEEILDAPHCDLPDLVREECRDLMAQIAEQTARIDARTGKIKMLAAQTDTARRLQTMPGIGSMTALAVEAFAPPMDAFRCGRDFAAWLGLVPRQFSSGGKDRLGRISKAGQADIRRLLIIGAMSRLNWLGRQAIREGSWLARLAMRKPRMLVAVALANKMARAIWAMLTKSEDFRDPMLTAMA</sequence>
<dbReference type="Pfam" id="PF01548">
    <property type="entry name" value="DEDD_Tnp_IS110"/>
    <property type="match status" value="1"/>
</dbReference>
<dbReference type="Pfam" id="PF02371">
    <property type="entry name" value="Transposase_20"/>
    <property type="match status" value="1"/>
</dbReference>
<dbReference type="GO" id="GO:0006313">
    <property type="term" value="P:DNA transposition"/>
    <property type="evidence" value="ECO:0007669"/>
    <property type="project" value="InterPro"/>
</dbReference>
<evidence type="ECO:0000259" key="1">
    <source>
        <dbReference type="Pfam" id="PF01548"/>
    </source>
</evidence>
<evidence type="ECO:0000313" key="3">
    <source>
        <dbReference type="EMBL" id="RVU05927.1"/>
    </source>
</evidence>
<evidence type="ECO:0000259" key="2">
    <source>
        <dbReference type="Pfam" id="PF02371"/>
    </source>
</evidence>
<gene>
    <name evidence="3" type="ORF">EOE18_08160</name>
</gene>
<dbReference type="NCBIfam" id="NF033542">
    <property type="entry name" value="transpos_IS110"/>
    <property type="match status" value="1"/>
</dbReference>
<protein>
    <submittedName>
        <fullName evidence="3">IS110 family transposase</fullName>
    </submittedName>
</protein>
<dbReference type="GO" id="GO:0003677">
    <property type="term" value="F:DNA binding"/>
    <property type="evidence" value="ECO:0007669"/>
    <property type="project" value="InterPro"/>
</dbReference>
<dbReference type="PANTHER" id="PTHR33055:SF3">
    <property type="entry name" value="PUTATIVE TRANSPOSASE FOR IS117-RELATED"/>
    <property type="match status" value="1"/>
</dbReference>
<dbReference type="PANTHER" id="PTHR33055">
    <property type="entry name" value="TRANSPOSASE FOR INSERTION SEQUENCE ELEMENT IS1111A"/>
    <property type="match status" value="1"/>
</dbReference>
<dbReference type="OrthoDB" id="5289737at2"/>
<dbReference type="EMBL" id="SACO01000004">
    <property type="protein sequence ID" value="RVU05927.1"/>
    <property type="molecule type" value="Genomic_DNA"/>
</dbReference>
<feature type="domain" description="Transposase IS116/IS110/IS902 C-terminal" evidence="2">
    <location>
        <begin position="211"/>
        <end position="288"/>
    </location>
</feature>
<dbReference type="InterPro" id="IPR047650">
    <property type="entry name" value="Transpos_IS110"/>
</dbReference>
<comment type="caution">
    <text evidence="3">The sequence shown here is derived from an EMBL/GenBank/DDBJ whole genome shotgun (WGS) entry which is preliminary data.</text>
</comment>
<keyword evidence="4" id="KW-1185">Reference proteome</keyword>
<dbReference type="InterPro" id="IPR002525">
    <property type="entry name" value="Transp_IS110-like_N"/>
</dbReference>
<name>A0A437N7R5_9SPHN</name>
<accession>A0A437N7R5</accession>